<sequence length="522" mass="55116">MQRLKTLALAGVTLLCILSTSGQLSAAPYAAMVIDARSGKVLHSRNADTRLHPASLTKMMTLYVVFDAVRRGEISLDTQVRVSKNAAAEPPSKLYLKAGQRIQLRYLIRASAVKSANDAATAMAEAISGSEAAFADRMTRTARALGMKDTTFKNAHGLTQSGHLSTARDMTTLGRALFYHFPDYYNLFSRQSAQAAGKTVYNTNRKLLAAYRGADGIKTGYTRAAGFNLVASAQRGNERIIATMFGGSSSAARNKRVAELLDMGFSRAPNRVAVNKPRRPNLGKFASASPSQAVAETMLAVATSIRPSQRPLPAAPVEMAMDTQLAAADGSVTRPAEGEAAVLAASTASPPDAAVPKPLIEDAVAAAVLASVPADAVVPKSAAEVAVAPDVTETKVSALAAVASPAPQPRPVKITFSTSTAPAEAVDPARPATKPVTVARLSTSGDRHWGINVGTYASRYEAERVLLRTALTEIETLDSALRKVVRKNTGFEANFVGLDERSAALACQRLSARDQRCEPLSP</sequence>
<evidence type="ECO:0000259" key="9">
    <source>
        <dbReference type="Pfam" id="PF00768"/>
    </source>
</evidence>
<dbReference type="Pfam" id="PF00768">
    <property type="entry name" value="Peptidase_S11"/>
    <property type="match status" value="1"/>
</dbReference>
<keyword evidence="3 10" id="KW-0378">Hydrolase</keyword>
<evidence type="ECO:0000256" key="3">
    <source>
        <dbReference type="ARBA" id="ARBA00022801"/>
    </source>
</evidence>
<dbReference type="InterPro" id="IPR012338">
    <property type="entry name" value="Beta-lactam/transpept-like"/>
</dbReference>
<reference evidence="10 11" key="1">
    <citation type="submission" date="2024-07" db="EMBL/GenBank/DDBJ databases">
        <authorList>
            <person name="Kang M."/>
        </authorList>
    </citation>
    <scope>NUCLEOTIDE SEQUENCE [LARGE SCALE GENOMIC DNA]</scope>
    <source>
        <strain evidence="10 11">DFM31</strain>
    </source>
</reference>
<feature type="signal peptide" evidence="8">
    <location>
        <begin position="1"/>
        <end position="26"/>
    </location>
</feature>
<proteinExistence type="inferred from homology"/>
<keyword evidence="5" id="KW-0573">Peptidoglycan synthesis</keyword>
<dbReference type="EMBL" id="JBFBVU010000004">
    <property type="protein sequence ID" value="MEV8466199.1"/>
    <property type="molecule type" value="Genomic_DNA"/>
</dbReference>
<dbReference type="Proteomes" id="UP001553161">
    <property type="component" value="Unassembled WGS sequence"/>
</dbReference>
<organism evidence="10 11">
    <name type="scientific">Meridianimarinicoccus marinus</name>
    <dbReference type="NCBI Taxonomy" id="3231483"/>
    <lineage>
        <taxon>Bacteria</taxon>
        <taxon>Pseudomonadati</taxon>
        <taxon>Pseudomonadota</taxon>
        <taxon>Alphaproteobacteria</taxon>
        <taxon>Rhodobacterales</taxon>
        <taxon>Paracoccaceae</taxon>
        <taxon>Meridianimarinicoccus</taxon>
    </lineage>
</organism>
<dbReference type="Gene3D" id="3.40.710.10">
    <property type="entry name" value="DD-peptidase/beta-lactamase superfamily"/>
    <property type="match status" value="1"/>
</dbReference>
<evidence type="ECO:0000256" key="1">
    <source>
        <dbReference type="ARBA" id="ARBA00007164"/>
    </source>
</evidence>
<evidence type="ECO:0000313" key="10">
    <source>
        <dbReference type="EMBL" id="MEV8466199.1"/>
    </source>
</evidence>
<dbReference type="PANTHER" id="PTHR21581:SF6">
    <property type="entry name" value="TRAFFICKING PROTEIN PARTICLE COMPLEX SUBUNIT 12"/>
    <property type="match status" value="1"/>
</dbReference>
<gene>
    <name evidence="10" type="ORF">AB0T83_05285</name>
</gene>
<evidence type="ECO:0000313" key="11">
    <source>
        <dbReference type="Proteomes" id="UP001553161"/>
    </source>
</evidence>
<comment type="similarity">
    <text evidence="1 7">Belongs to the peptidase S11 family.</text>
</comment>
<feature type="domain" description="Peptidase S11 D-alanyl-D-alanine carboxypeptidase A N-terminal" evidence="9">
    <location>
        <begin position="27"/>
        <end position="247"/>
    </location>
</feature>
<protein>
    <submittedName>
        <fullName evidence="10">Serine hydrolase</fullName>
    </submittedName>
</protein>
<keyword evidence="4" id="KW-0133">Cell shape</keyword>
<evidence type="ECO:0000256" key="7">
    <source>
        <dbReference type="RuleBase" id="RU004016"/>
    </source>
</evidence>
<accession>A0ABV3L3R0</accession>
<dbReference type="InterPro" id="IPR001967">
    <property type="entry name" value="Peptidase_S11_N"/>
</dbReference>
<dbReference type="PRINTS" id="PR00725">
    <property type="entry name" value="DADACBPTASE1"/>
</dbReference>
<dbReference type="GO" id="GO:0016787">
    <property type="term" value="F:hydrolase activity"/>
    <property type="evidence" value="ECO:0007669"/>
    <property type="project" value="UniProtKB-KW"/>
</dbReference>
<keyword evidence="2 8" id="KW-0732">Signal</keyword>
<dbReference type="InterPro" id="IPR018044">
    <property type="entry name" value="Peptidase_S11"/>
</dbReference>
<evidence type="ECO:0000256" key="6">
    <source>
        <dbReference type="ARBA" id="ARBA00023316"/>
    </source>
</evidence>
<feature type="chain" id="PRO_5046789787" evidence="8">
    <location>
        <begin position="27"/>
        <end position="522"/>
    </location>
</feature>
<evidence type="ECO:0000256" key="2">
    <source>
        <dbReference type="ARBA" id="ARBA00022729"/>
    </source>
</evidence>
<keyword evidence="11" id="KW-1185">Reference proteome</keyword>
<evidence type="ECO:0000256" key="8">
    <source>
        <dbReference type="SAM" id="SignalP"/>
    </source>
</evidence>
<name>A0ABV3L3R0_9RHOB</name>
<comment type="caution">
    <text evidence="10">The sequence shown here is derived from an EMBL/GenBank/DDBJ whole genome shotgun (WGS) entry which is preliminary data.</text>
</comment>
<evidence type="ECO:0000256" key="4">
    <source>
        <dbReference type="ARBA" id="ARBA00022960"/>
    </source>
</evidence>
<dbReference type="PANTHER" id="PTHR21581">
    <property type="entry name" value="D-ALANYL-D-ALANINE CARBOXYPEPTIDASE"/>
    <property type="match status" value="1"/>
</dbReference>
<dbReference type="RefSeq" id="WP_366192005.1">
    <property type="nucleotide sequence ID" value="NZ_JBFBVU010000004.1"/>
</dbReference>
<keyword evidence="6" id="KW-0961">Cell wall biogenesis/degradation</keyword>
<dbReference type="SUPFAM" id="SSF56601">
    <property type="entry name" value="beta-lactamase/transpeptidase-like"/>
    <property type="match status" value="1"/>
</dbReference>
<evidence type="ECO:0000256" key="5">
    <source>
        <dbReference type="ARBA" id="ARBA00022984"/>
    </source>
</evidence>